<dbReference type="InterPro" id="IPR023561">
    <property type="entry name" value="Carbonic_anhydrase_a-class"/>
</dbReference>
<dbReference type="InterPro" id="IPR001148">
    <property type="entry name" value="CA_dom"/>
</dbReference>
<feature type="signal peptide" evidence="7">
    <location>
        <begin position="1"/>
        <end position="21"/>
    </location>
</feature>
<keyword evidence="5" id="KW-0456">Lyase</keyword>
<sequence length="231" mass="25971">MLMKSFLIPTIVLSLILVSSADHGMFSYEERGPENWSKLDKKYELCGKGERQSPINFDTNTDKASVAPPDVHNIKNVQNGKMETGHTVKLIPHQSENGSIFFDSARYDFQEVHFHTPSEHHINGMHTDLEAHFVFSNTNAKTKTVIGVLYEVSPDGSSFIESIILKIKNLPKNVSDNVDINSVFSLINKEAGPNWAYKYLGSLTTPPCDENVIWWVTTVLLLHIFQSAHLS</sequence>
<dbReference type="Proteomes" id="UP000234323">
    <property type="component" value="Unassembled WGS sequence"/>
</dbReference>
<keyword evidence="10" id="KW-1185">Reference proteome</keyword>
<dbReference type="PANTHER" id="PTHR18952">
    <property type="entry name" value="CARBONIC ANHYDRASE"/>
    <property type="match status" value="1"/>
</dbReference>
<dbReference type="EMBL" id="LLXI01001255">
    <property type="protein sequence ID" value="PKY52705.1"/>
    <property type="molecule type" value="Genomic_DNA"/>
</dbReference>
<dbReference type="CDD" id="cd03124">
    <property type="entry name" value="alpha_CA_prokaryotic_like"/>
    <property type="match status" value="1"/>
</dbReference>
<protein>
    <recommendedName>
        <fullName evidence="2">carbonic anhydrase</fullName>
        <ecNumber evidence="2">4.2.1.1</ecNumber>
    </recommendedName>
</protein>
<dbReference type="PANTHER" id="PTHR18952:SF265">
    <property type="entry name" value="CARBONIC ANHYDRASE"/>
    <property type="match status" value="1"/>
</dbReference>
<evidence type="ECO:0000256" key="6">
    <source>
        <dbReference type="ARBA" id="ARBA00048348"/>
    </source>
</evidence>
<dbReference type="InterPro" id="IPR036398">
    <property type="entry name" value="CA_dom_sf"/>
</dbReference>
<evidence type="ECO:0000256" key="5">
    <source>
        <dbReference type="ARBA" id="ARBA00023239"/>
    </source>
</evidence>
<evidence type="ECO:0000256" key="1">
    <source>
        <dbReference type="ARBA" id="ARBA00010718"/>
    </source>
</evidence>
<evidence type="ECO:0000259" key="8">
    <source>
        <dbReference type="PROSITE" id="PS51144"/>
    </source>
</evidence>
<dbReference type="VEuPathDB" id="FungiDB:FUN_022182"/>
<dbReference type="SUPFAM" id="SSF51069">
    <property type="entry name" value="Carbonic anhydrase"/>
    <property type="match status" value="1"/>
</dbReference>
<organism evidence="9 10">
    <name type="scientific">Rhizophagus irregularis</name>
    <dbReference type="NCBI Taxonomy" id="588596"/>
    <lineage>
        <taxon>Eukaryota</taxon>
        <taxon>Fungi</taxon>
        <taxon>Fungi incertae sedis</taxon>
        <taxon>Mucoromycota</taxon>
        <taxon>Glomeromycotina</taxon>
        <taxon>Glomeromycetes</taxon>
        <taxon>Glomerales</taxon>
        <taxon>Glomeraceae</taxon>
        <taxon>Rhizophagus</taxon>
    </lineage>
</organism>
<evidence type="ECO:0000313" key="9">
    <source>
        <dbReference type="EMBL" id="PKY52705.1"/>
    </source>
</evidence>
<keyword evidence="7" id="KW-0732">Signal</keyword>
<feature type="domain" description="Alpha-carbonic anhydrase" evidence="8">
    <location>
        <begin position="24"/>
        <end position="231"/>
    </location>
</feature>
<reference evidence="9 10" key="1">
    <citation type="submission" date="2015-10" db="EMBL/GenBank/DDBJ databases">
        <title>Genome analyses suggest a sexual origin of heterokaryosis in a supposedly ancient asexual fungus.</title>
        <authorList>
            <person name="Ropars J."/>
            <person name="Sedzielewska K."/>
            <person name="Noel J."/>
            <person name="Charron P."/>
            <person name="Farinelli L."/>
            <person name="Marton T."/>
            <person name="Kruger M."/>
            <person name="Pelin A."/>
            <person name="Brachmann A."/>
            <person name="Corradi N."/>
        </authorList>
    </citation>
    <scope>NUCLEOTIDE SEQUENCE [LARGE SCALE GENOMIC DNA]</scope>
    <source>
        <strain evidence="9 10">A4</strain>
    </source>
</reference>
<keyword evidence="4" id="KW-0862">Zinc</keyword>
<gene>
    <name evidence="9" type="ORF">RhiirA4_470504</name>
</gene>
<evidence type="ECO:0000256" key="4">
    <source>
        <dbReference type="ARBA" id="ARBA00022833"/>
    </source>
</evidence>
<dbReference type="VEuPathDB" id="FungiDB:RhiirA1_538295"/>
<evidence type="ECO:0000256" key="2">
    <source>
        <dbReference type="ARBA" id="ARBA00012925"/>
    </source>
</evidence>
<comment type="caution">
    <text evidence="9">The sequence shown here is derived from an EMBL/GenBank/DDBJ whole genome shotgun (WGS) entry which is preliminary data.</text>
</comment>
<evidence type="ECO:0000256" key="7">
    <source>
        <dbReference type="SAM" id="SignalP"/>
    </source>
</evidence>
<dbReference type="Gene3D" id="3.10.200.10">
    <property type="entry name" value="Alpha carbonic anhydrase"/>
    <property type="match status" value="1"/>
</dbReference>
<dbReference type="OrthoDB" id="429145at2759"/>
<dbReference type="GO" id="GO:0004089">
    <property type="term" value="F:carbonate dehydratase activity"/>
    <property type="evidence" value="ECO:0007669"/>
    <property type="project" value="UniProtKB-EC"/>
</dbReference>
<evidence type="ECO:0000313" key="10">
    <source>
        <dbReference type="Proteomes" id="UP000234323"/>
    </source>
</evidence>
<dbReference type="SMART" id="SM01057">
    <property type="entry name" value="Carb_anhydrase"/>
    <property type="match status" value="1"/>
</dbReference>
<accession>A0A2I1H1D8</accession>
<dbReference type="PROSITE" id="PS51144">
    <property type="entry name" value="ALPHA_CA_2"/>
    <property type="match status" value="1"/>
</dbReference>
<dbReference type="EC" id="4.2.1.1" evidence="2"/>
<evidence type="ECO:0000256" key="3">
    <source>
        <dbReference type="ARBA" id="ARBA00022723"/>
    </source>
</evidence>
<proteinExistence type="inferred from homology"/>
<dbReference type="GO" id="GO:0008270">
    <property type="term" value="F:zinc ion binding"/>
    <property type="evidence" value="ECO:0007669"/>
    <property type="project" value="InterPro"/>
</dbReference>
<comment type="similarity">
    <text evidence="1">Belongs to the alpha-carbonic anhydrase family.</text>
</comment>
<dbReference type="VEuPathDB" id="FungiDB:RhiirFUN_025852"/>
<dbReference type="AlphaFoldDB" id="A0A2I1H1D8"/>
<keyword evidence="3" id="KW-0479">Metal-binding</keyword>
<dbReference type="InterPro" id="IPR041891">
    <property type="entry name" value="Alpha_CA_prokaryot-like"/>
</dbReference>
<feature type="chain" id="PRO_5014129480" description="carbonic anhydrase" evidence="7">
    <location>
        <begin position="22"/>
        <end position="231"/>
    </location>
</feature>
<comment type="catalytic activity">
    <reaction evidence="6">
        <text>hydrogencarbonate + H(+) = CO2 + H2O</text>
        <dbReference type="Rhea" id="RHEA:10748"/>
        <dbReference type="ChEBI" id="CHEBI:15377"/>
        <dbReference type="ChEBI" id="CHEBI:15378"/>
        <dbReference type="ChEBI" id="CHEBI:16526"/>
        <dbReference type="ChEBI" id="CHEBI:17544"/>
        <dbReference type="EC" id="4.2.1.1"/>
    </reaction>
</comment>
<dbReference type="Pfam" id="PF00194">
    <property type="entry name" value="Carb_anhydrase"/>
    <property type="match status" value="1"/>
</dbReference>
<name>A0A2I1H1D8_9GLOM</name>